<dbReference type="SUPFAM" id="SSF56112">
    <property type="entry name" value="Protein kinase-like (PK-like)"/>
    <property type="match status" value="1"/>
</dbReference>
<dbReference type="EMBL" id="SGWW01000003">
    <property type="protein sequence ID" value="RZS56254.1"/>
    <property type="molecule type" value="Genomic_DNA"/>
</dbReference>
<reference evidence="14 15" key="1">
    <citation type="journal article" date="2015" name="Stand. Genomic Sci.">
        <title>Genomic Encyclopedia of Bacterial and Archaeal Type Strains, Phase III: the genomes of soil and plant-associated and newly described type strains.</title>
        <authorList>
            <person name="Whitman W.B."/>
            <person name="Woyke T."/>
            <person name="Klenk H.P."/>
            <person name="Zhou Y."/>
            <person name="Lilburn T.G."/>
            <person name="Beck B.J."/>
            <person name="De Vos P."/>
            <person name="Vandamme P."/>
            <person name="Eisen J.A."/>
            <person name="Garrity G."/>
            <person name="Hugenholtz P."/>
            <person name="Kyrpides N.C."/>
        </authorList>
    </citation>
    <scope>NUCLEOTIDE SEQUENCE [LARGE SCALE GENOMIC DNA]</scope>
    <source>
        <strain evidence="14 15">CV2</strain>
    </source>
</reference>
<dbReference type="RefSeq" id="WP_130485522.1">
    <property type="nucleotide sequence ID" value="NZ_SGWW01000003.1"/>
</dbReference>
<feature type="transmembrane region" description="Helical" evidence="11">
    <location>
        <begin position="340"/>
        <end position="361"/>
    </location>
</feature>
<dbReference type="Pfam" id="PF03793">
    <property type="entry name" value="PASTA"/>
    <property type="match status" value="3"/>
</dbReference>
<dbReference type="CDD" id="cd14014">
    <property type="entry name" value="STKc_PknB_like"/>
    <property type="match status" value="1"/>
</dbReference>
<sequence length="584" mass="61675">MDSTTPGTRLIAGRYELGALIGRGGMSDVHLATDARLGRRVALKLLKSSLASDPVFRTRFRQEAQAAARMAHPTIVRVFDAGEETSVAPDGHETVVPFIVMEYVEGRLLRDMLLDGPLPAREAGEIVEQVLTALEYSHRAGVVHRDVKPGNIMVTPTGQVKVMDFGIARAISDSSATVAQTSTILGTAQYFSPEQARGETVDARTDLYSTGVVLFEMLTGRPPFRGDSPVAVAYQHVSEPAPTPSSLNPEVSPALDAVVLHAMAKDRFQRFQTAAEFRADVSAALAGQVPPRRTEADNDPTMSLFGVNPQATAGTEAAMRQLTIDDDDRRTRTQTRPPVAWIWSGIVVVGVLIAAVLFWAFSLDREGGFVANVAVEVPDVVGLAFEDGESILTEDNLRPTAVQEPGTAEDEGLILRTEPAAGFSVSPGQEVRVFVSSGPPRVQMPDVRNLDLAAATAQIEQRGLVVGTVTSENSGTVRANVVIRTDPDSNTELRQGEAVDLTISNGLVAVPDLRNLPIGDATAQARNIGLQVTVQADPGCSGGIVTGQSLAPGDQQQGSPIRLVYCSGSGGGGTSGDAGDGTGE</sequence>
<dbReference type="PANTHER" id="PTHR43289:SF6">
    <property type="entry name" value="SERINE_THREONINE-PROTEIN KINASE NEKL-3"/>
    <property type="match status" value="1"/>
</dbReference>
<evidence type="ECO:0000313" key="15">
    <source>
        <dbReference type="Proteomes" id="UP000293519"/>
    </source>
</evidence>
<keyword evidence="11" id="KW-1133">Transmembrane helix</keyword>
<dbReference type="PROSITE" id="PS00108">
    <property type="entry name" value="PROTEIN_KINASE_ST"/>
    <property type="match status" value="1"/>
</dbReference>
<dbReference type="InterPro" id="IPR000719">
    <property type="entry name" value="Prot_kinase_dom"/>
</dbReference>
<dbReference type="GO" id="GO:0005524">
    <property type="term" value="F:ATP binding"/>
    <property type="evidence" value="ECO:0007669"/>
    <property type="project" value="UniProtKB-UniRule"/>
</dbReference>
<dbReference type="InterPro" id="IPR008271">
    <property type="entry name" value="Ser/Thr_kinase_AS"/>
</dbReference>
<feature type="domain" description="PASTA" evidence="13">
    <location>
        <begin position="506"/>
        <end position="567"/>
    </location>
</feature>
<evidence type="ECO:0000256" key="11">
    <source>
        <dbReference type="SAM" id="Phobius"/>
    </source>
</evidence>
<keyword evidence="6 14" id="KW-0418">Kinase</keyword>
<dbReference type="Gene3D" id="3.30.200.20">
    <property type="entry name" value="Phosphorylase Kinase, domain 1"/>
    <property type="match status" value="1"/>
</dbReference>
<comment type="caution">
    <text evidence="14">The sequence shown here is derived from an EMBL/GenBank/DDBJ whole genome shotgun (WGS) entry which is preliminary data.</text>
</comment>
<dbReference type="GO" id="GO:0045717">
    <property type="term" value="P:negative regulation of fatty acid biosynthetic process"/>
    <property type="evidence" value="ECO:0007669"/>
    <property type="project" value="UniProtKB-ARBA"/>
</dbReference>
<keyword evidence="11" id="KW-0472">Membrane</keyword>
<keyword evidence="7 10" id="KW-0067">ATP-binding</keyword>
<dbReference type="OrthoDB" id="9762169at2"/>
<evidence type="ECO:0000256" key="5">
    <source>
        <dbReference type="ARBA" id="ARBA00022741"/>
    </source>
</evidence>
<evidence type="ECO:0000256" key="2">
    <source>
        <dbReference type="ARBA" id="ARBA00022527"/>
    </source>
</evidence>
<accession>A0A4Q7LNV0</accession>
<evidence type="ECO:0000256" key="4">
    <source>
        <dbReference type="ARBA" id="ARBA00022737"/>
    </source>
</evidence>
<dbReference type="PROSITE" id="PS00107">
    <property type="entry name" value="PROTEIN_KINASE_ATP"/>
    <property type="match status" value="1"/>
</dbReference>
<evidence type="ECO:0000256" key="6">
    <source>
        <dbReference type="ARBA" id="ARBA00022777"/>
    </source>
</evidence>
<dbReference type="SMART" id="SM00220">
    <property type="entry name" value="S_TKc"/>
    <property type="match status" value="1"/>
</dbReference>
<dbReference type="Proteomes" id="UP000293519">
    <property type="component" value="Unassembled WGS sequence"/>
</dbReference>
<dbReference type="AlphaFoldDB" id="A0A4Q7LNV0"/>
<keyword evidence="11" id="KW-0812">Transmembrane</keyword>
<feature type="binding site" evidence="10">
    <location>
        <position position="44"/>
    </location>
    <ligand>
        <name>ATP</name>
        <dbReference type="ChEBI" id="CHEBI:30616"/>
    </ligand>
</feature>
<evidence type="ECO:0000256" key="7">
    <source>
        <dbReference type="ARBA" id="ARBA00022840"/>
    </source>
</evidence>
<keyword evidence="3" id="KW-0808">Transferase</keyword>
<dbReference type="FunFam" id="1.10.510.10:FF:000021">
    <property type="entry name" value="Serine/threonine protein kinase"/>
    <property type="match status" value="1"/>
</dbReference>
<dbReference type="Pfam" id="PF00069">
    <property type="entry name" value="Pkinase"/>
    <property type="match status" value="1"/>
</dbReference>
<dbReference type="GO" id="GO:0004674">
    <property type="term" value="F:protein serine/threonine kinase activity"/>
    <property type="evidence" value="ECO:0007669"/>
    <property type="project" value="UniProtKB-KW"/>
</dbReference>
<evidence type="ECO:0000256" key="9">
    <source>
        <dbReference type="ARBA" id="ARBA00048679"/>
    </source>
</evidence>
<name>A0A4Q7LNV0_9MICO</name>
<dbReference type="Gene3D" id="3.30.10.20">
    <property type="match status" value="3"/>
</dbReference>
<comment type="catalytic activity">
    <reaction evidence="8">
        <text>L-threonyl-[protein] + ATP = O-phospho-L-threonyl-[protein] + ADP + H(+)</text>
        <dbReference type="Rhea" id="RHEA:46608"/>
        <dbReference type="Rhea" id="RHEA-COMP:11060"/>
        <dbReference type="Rhea" id="RHEA-COMP:11605"/>
        <dbReference type="ChEBI" id="CHEBI:15378"/>
        <dbReference type="ChEBI" id="CHEBI:30013"/>
        <dbReference type="ChEBI" id="CHEBI:30616"/>
        <dbReference type="ChEBI" id="CHEBI:61977"/>
        <dbReference type="ChEBI" id="CHEBI:456216"/>
        <dbReference type="EC" id="2.7.11.1"/>
    </reaction>
</comment>
<keyword evidence="15" id="KW-1185">Reference proteome</keyword>
<keyword evidence="4" id="KW-0677">Repeat</keyword>
<dbReference type="PANTHER" id="PTHR43289">
    <property type="entry name" value="MITOGEN-ACTIVATED PROTEIN KINASE KINASE KINASE 20-RELATED"/>
    <property type="match status" value="1"/>
</dbReference>
<dbReference type="InterPro" id="IPR005543">
    <property type="entry name" value="PASTA_dom"/>
</dbReference>
<feature type="domain" description="PASTA" evidence="13">
    <location>
        <begin position="438"/>
        <end position="505"/>
    </location>
</feature>
<dbReference type="PROSITE" id="PS50011">
    <property type="entry name" value="PROTEIN_KINASE_DOM"/>
    <property type="match status" value="1"/>
</dbReference>
<evidence type="ECO:0000256" key="10">
    <source>
        <dbReference type="PROSITE-ProRule" id="PRU10141"/>
    </source>
</evidence>
<dbReference type="NCBIfam" id="NF033483">
    <property type="entry name" value="PknB_PASTA_kin"/>
    <property type="match status" value="1"/>
</dbReference>
<dbReference type="CDD" id="cd06577">
    <property type="entry name" value="PASTA_pknB"/>
    <property type="match status" value="3"/>
</dbReference>
<evidence type="ECO:0000256" key="1">
    <source>
        <dbReference type="ARBA" id="ARBA00012513"/>
    </source>
</evidence>
<evidence type="ECO:0000313" key="14">
    <source>
        <dbReference type="EMBL" id="RZS56254.1"/>
    </source>
</evidence>
<dbReference type="InterPro" id="IPR017441">
    <property type="entry name" value="Protein_kinase_ATP_BS"/>
</dbReference>
<feature type="domain" description="Protein kinase" evidence="12">
    <location>
        <begin position="15"/>
        <end position="285"/>
    </location>
</feature>
<keyword evidence="2" id="KW-0723">Serine/threonine-protein kinase</keyword>
<dbReference type="PROSITE" id="PS51178">
    <property type="entry name" value="PASTA"/>
    <property type="match status" value="3"/>
</dbReference>
<evidence type="ECO:0000259" key="13">
    <source>
        <dbReference type="PROSITE" id="PS51178"/>
    </source>
</evidence>
<evidence type="ECO:0000256" key="3">
    <source>
        <dbReference type="ARBA" id="ARBA00022679"/>
    </source>
</evidence>
<dbReference type="InterPro" id="IPR011009">
    <property type="entry name" value="Kinase-like_dom_sf"/>
</dbReference>
<evidence type="ECO:0000259" key="12">
    <source>
        <dbReference type="PROSITE" id="PS50011"/>
    </source>
</evidence>
<feature type="domain" description="PASTA" evidence="13">
    <location>
        <begin position="372"/>
        <end position="437"/>
    </location>
</feature>
<dbReference type="EC" id="2.7.11.1" evidence="1"/>
<protein>
    <recommendedName>
        <fullName evidence="1">non-specific serine/threonine protein kinase</fullName>
        <ecNumber evidence="1">2.7.11.1</ecNumber>
    </recommendedName>
</protein>
<evidence type="ECO:0000256" key="8">
    <source>
        <dbReference type="ARBA" id="ARBA00047899"/>
    </source>
</evidence>
<organism evidence="14 15">
    <name type="scientific">Microcella putealis</name>
    <dbReference type="NCBI Taxonomy" id="337005"/>
    <lineage>
        <taxon>Bacteria</taxon>
        <taxon>Bacillati</taxon>
        <taxon>Actinomycetota</taxon>
        <taxon>Actinomycetes</taxon>
        <taxon>Micrococcales</taxon>
        <taxon>Microbacteriaceae</taxon>
        <taxon>Microcella</taxon>
    </lineage>
</organism>
<proteinExistence type="predicted"/>
<dbReference type="Gene3D" id="1.10.510.10">
    <property type="entry name" value="Transferase(Phosphotransferase) domain 1"/>
    <property type="match status" value="1"/>
</dbReference>
<dbReference type="FunFam" id="3.30.200.20:FF:000035">
    <property type="entry name" value="Serine/threonine protein kinase Stk1"/>
    <property type="match status" value="1"/>
</dbReference>
<gene>
    <name evidence="14" type="ORF">EV141_1709</name>
</gene>
<keyword evidence="5 10" id="KW-0547">Nucleotide-binding</keyword>
<comment type="catalytic activity">
    <reaction evidence="9">
        <text>L-seryl-[protein] + ATP = O-phospho-L-seryl-[protein] + ADP + H(+)</text>
        <dbReference type="Rhea" id="RHEA:17989"/>
        <dbReference type="Rhea" id="RHEA-COMP:9863"/>
        <dbReference type="Rhea" id="RHEA-COMP:11604"/>
        <dbReference type="ChEBI" id="CHEBI:15378"/>
        <dbReference type="ChEBI" id="CHEBI:29999"/>
        <dbReference type="ChEBI" id="CHEBI:30616"/>
        <dbReference type="ChEBI" id="CHEBI:83421"/>
        <dbReference type="ChEBI" id="CHEBI:456216"/>
        <dbReference type="EC" id="2.7.11.1"/>
    </reaction>
</comment>
<dbReference type="SMART" id="SM00740">
    <property type="entry name" value="PASTA"/>
    <property type="match status" value="3"/>
</dbReference>